<dbReference type="EMBL" id="REGN01001244">
    <property type="protein sequence ID" value="RNA36093.1"/>
    <property type="molecule type" value="Genomic_DNA"/>
</dbReference>
<dbReference type="AlphaFoldDB" id="A0A3M7SJZ0"/>
<evidence type="ECO:0000313" key="2">
    <source>
        <dbReference type="Proteomes" id="UP000276133"/>
    </source>
</evidence>
<gene>
    <name evidence="1" type="ORF">BpHYR1_035015</name>
</gene>
<dbReference type="Proteomes" id="UP000276133">
    <property type="component" value="Unassembled WGS sequence"/>
</dbReference>
<protein>
    <submittedName>
        <fullName evidence="1">Uncharacterized protein</fullName>
    </submittedName>
</protein>
<reference evidence="1 2" key="1">
    <citation type="journal article" date="2018" name="Sci. Rep.">
        <title>Genomic signatures of local adaptation to the degree of environmental predictability in rotifers.</title>
        <authorList>
            <person name="Franch-Gras L."/>
            <person name="Hahn C."/>
            <person name="Garcia-Roger E.M."/>
            <person name="Carmona M.J."/>
            <person name="Serra M."/>
            <person name="Gomez A."/>
        </authorList>
    </citation>
    <scope>NUCLEOTIDE SEQUENCE [LARGE SCALE GENOMIC DNA]</scope>
    <source>
        <strain evidence="1">HYR1</strain>
    </source>
</reference>
<name>A0A3M7SJZ0_BRAPC</name>
<evidence type="ECO:0000313" key="1">
    <source>
        <dbReference type="EMBL" id="RNA36093.1"/>
    </source>
</evidence>
<proteinExistence type="predicted"/>
<keyword evidence="2" id="KW-1185">Reference proteome</keyword>
<organism evidence="1 2">
    <name type="scientific">Brachionus plicatilis</name>
    <name type="common">Marine rotifer</name>
    <name type="synonym">Brachionus muelleri</name>
    <dbReference type="NCBI Taxonomy" id="10195"/>
    <lineage>
        <taxon>Eukaryota</taxon>
        <taxon>Metazoa</taxon>
        <taxon>Spiralia</taxon>
        <taxon>Gnathifera</taxon>
        <taxon>Rotifera</taxon>
        <taxon>Eurotatoria</taxon>
        <taxon>Monogononta</taxon>
        <taxon>Pseudotrocha</taxon>
        <taxon>Ploima</taxon>
        <taxon>Brachionidae</taxon>
        <taxon>Brachionus</taxon>
    </lineage>
</organism>
<comment type="caution">
    <text evidence="1">The sequence shown here is derived from an EMBL/GenBank/DDBJ whole genome shotgun (WGS) entry which is preliminary data.</text>
</comment>
<accession>A0A3M7SJZ0</accession>
<sequence length="118" mass="14190">MLQYGINLFNLLSNFITANYFLPKERIFYLASSNRWKNRNVLYTQRQIFFGAKNIQKISLIELFETKKDSKEFLKSIPRLDLLANYYIINFLKFCVINKYHQILTSSEKNEIIYKSKN</sequence>